<feature type="domain" description="CBS" evidence="14">
    <location>
        <begin position="390"/>
        <end position="447"/>
    </location>
</feature>
<evidence type="ECO:0000256" key="5">
    <source>
        <dbReference type="ARBA" id="ARBA00022898"/>
    </source>
</evidence>
<dbReference type="PANTHER" id="PTHR10314">
    <property type="entry name" value="CYSTATHIONINE BETA-SYNTHASE"/>
    <property type="match status" value="1"/>
</dbReference>
<feature type="domain" description="CBS" evidence="14">
    <location>
        <begin position="909"/>
        <end position="965"/>
    </location>
</feature>
<dbReference type="NCBIfam" id="TIGR01137">
    <property type="entry name" value="cysta_beta"/>
    <property type="match status" value="2"/>
</dbReference>
<evidence type="ECO:0000256" key="10">
    <source>
        <dbReference type="ARBA" id="ARBA00045425"/>
    </source>
</evidence>
<dbReference type="RefSeq" id="XP_050515839.1">
    <property type="nucleotide sequence ID" value="XM_050659882.1"/>
</dbReference>
<dbReference type="InterPro" id="IPR050214">
    <property type="entry name" value="Cys_Synth/Cystath_Beta-Synth"/>
</dbReference>
<protein>
    <recommendedName>
        <fullName evidence="9 13">Cystathionine beta-synthase</fullName>
        <ecNumber evidence="4 13">4.2.1.22</ecNumber>
    </recommendedName>
</protein>
<dbReference type="SUPFAM" id="SSF54631">
    <property type="entry name" value="CBS-domain pair"/>
    <property type="match status" value="2"/>
</dbReference>
<dbReference type="InterPro" id="IPR000644">
    <property type="entry name" value="CBS_dom"/>
</dbReference>
<dbReference type="SMART" id="SM00116">
    <property type="entry name" value="CBS"/>
    <property type="match status" value="2"/>
</dbReference>
<evidence type="ECO:0000256" key="1">
    <source>
        <dbReference type="ARBA" id="ARBA00001933"/>
    </source>
</evidence>
<evidence type="ECO:0000256" key="11">
    <source>
        <dbReference type="ARBA" id="ARBA00047490"/>
    </source>
</evidence>
<evidence type="ECO:0000256" key="12">
    <source>
        <dbReference type="PROSITE-ProRule" id="PRU00703"/>
    </source>
</evidence>
<keyword evidence="5 13" id="KW-0663">Pyridoxal phosphate</keyword>
<comment type="function">
    <text evidence="10">Hydro-lyase catalyzing the first step of the transsulfuration pathway, where the hydroxyl group of L-serine is displaced by L-homocysteine in a beta-replacement reaction to form L-cystathionine, the precursor of L-cysteine. This catabolic route allows the elimination of L-methionine and the toxic metabolite L-homocysteine. Also involved in the production of hydrogen sulfide, a gasotransmitter with signaling and cytoprotective effects on neurons.</text>
</comment>
<dbReference type="GeneID" id="114324951"/>
<proteinExistence type="inferred from homology"/>
<dbReference type="InterPro" id="IPR001926">
    <property type="entry name" value="TrpB-like_PALP"/>
</dbReference>
<keyword evidence="13" id="KW-0028">Amino-acid biosynthesis</keyword>
<evidence type="ECO:0000256" key="3">
    <source>
        <dbReference type="ARBA" id="ARBA00007103"/>
    </source>
</evidence>
<organism evidence="15 16">
    <name type="scientific">Diabrotica virgifera virgifera</name>
    <name type="common">western corn rootworm</name>
    <dbReference type="NCBI Taxonomy" id="50390"/>
    <lineage>
        <taxon>Eukaryota</taxon>
        <taxon>Metazoa</taxon>
        <taxon>Ecdysozoa</taxon>
        <taxon>Arthropoda</taxon>
        <taxon>Hexapoda</taxon>
        <taxon>Insecta</taxon>
        <taxon>Pterygota</taxon>
        <taxon>Neoptera</taxon>
        <taxon>Endopterygota</taxon>
        <taxon>Coleoptera</taxon>
        <taxon>Polyphaga</taxon>
        <taxon>Cucujiformia</taxon>
        <taxon>Chrysomeloidea</taxon>
        <taxon>Chrysomelidae</taxon>
        <taxon>Galerucinae</taxon>
        <taxon>Diabroticina</taxon>
        <taxon>Diabroticites</taxon>
        <taxon>Diabrotica</taxon>
    </lineage>
</organism>
<evidence type="ECO:0000256" key="9">
    <source>
        <dbReference type="ARBA" id="ARBA00026192"/>
    </source>
</evidence>
<dbReference type="SUPFAM" id="SSF53686">
    <property type="entry name" value="Tryptophan synthase beta subunit-like PLP-dependent enzymes"/>
    <property type="match status" value="2"/>
</dbReference>
<accession>A0ABM5L072</accession>
<dbReference type="EnsemblMetazoa" id="XM_050659882.1">
    <property type="protein sequence ID" value="XP_050515839.1"/>
    <property type="gene ID" value="LOC114324951"/>
</dbReference>
<name>A0ABM5L072_DIAVI</name>
<comment type="similarity">
    <text evidence="3 13">Belongs to the cysteine synthase/cystathionine beta-synthase family.</text>
</comment>
<evidence type="ECO:0000256" key="13">
    <source>
        <dbReference type="RuleBase" id="RU361204"/>
    </source>
</evidence>
<dbReference type="Gene3D" id="3.40.50.1100">
    <property type="match status" value="4"/>
</dbReference>
<evidence type="ECO:0000256" key="8">
    <source>
        <dbReference type="ARBA" id="ARBA00023239"/>
    </source>
</evidence>
<evidence type="ECO:0000313" key="16">
    <source>
        <dbReference type="Proteomes" id="UP001652700"/>
    </source>
</evidence>
<evidence type="ECO:0000256" key="2">
    <source>
        <dbReference type="ARBA" id="ARBA00005003"/>
    </source>
</evidence>
<evidence type="ECO:0000313" key="15">
    <source>
        <dbReference type="EnsemblMetazoa" id="XP_050515839.1"/>
    </source>
</evidence>
<dbReference type="InterPro" id="IPR001216">
    <property type="entry name" value="P-phosphate_BS"/>
</dbReference>
<dbReference type="InterPro" id="IPR005857">
    <property type="entry name" value="Cysta_beta_synth"/>
</dbReference>
<dbReference type="InterPro" id="IPR036052">
    <property type="entry name" value="TrpB-like_PALP_sf"/>
</dbReference>
<dbReference type="Pfam" id="PF00571">
    <property type="entry name" value="CBS"/>
    <property type="match status" value="2"/>
</dbReference>
<dbReference type="Pfam" id="PF00291">
    <property type="entry name" value="PALP"/>
    <property type="match status" value="2"/>
</dbReference>
<keyword evidence="8 13" id="KW-0456">Lyase</keyword>
<dbReference type="EC" id="4.2.1.22" evidence="4 13"/>
<keyword evidence="7 13" id="KW-0198">Cysteine biosynthesis</keyword>
<dbReference type="PROSITE" id="PS00901">
    <property type="entry name" value="CYS_SYNTHASE"/>
    <property type="match status" value="2"/>
</dbReference>
<evidence type="ECO:0000256" key="4">
    <source>
        <dbReference type="ARBA" id="ARBA00012041"/>
    </source>
</evidence>
<comment type="cofactor">
    <cofactor evidence="1 13">
        <name>pyridoxal 5'-phosphate</name>
        <dbReference type="ChEBI" id="CHEBI:597326"/>
    </cofactor>
</comment>
<evidence type="ECO:0000256" key="6">
    <source>
        <dbReference type="ARBA" id="ARBA00023122"/>
    </source>
</evidence>
<sequence>MSKYVYRSPLNDAICAPEREQKCPWNPKVDRSTSIHTKVDWNAPKPKILPNALAAIGNTPLIKLNRIPQQEGLECDICVKCEFFNPGGSVKDRMANRILTDAENEGILKPGCTIIEPSSGNTGIGLAMAAAIKGYRCIIVMSEKISKEKEYVMRALGAEVIRCPVTANSFSPYGMFGTVHRLSKEIPNSVIFDQFSNPGNPLTHYDTTAEEIYDQCDKQVDMIIMGAGTGGTVTGIGRKFKEISPNTEIVCADPFGSSFALPEAINKTDVTFWEIEGMGYDFIPSTLDRKVIDTWIKVGDEKALPMARRLIKDEGLLIGASSGAMMWAAIQAAKAKNFGRGKKVVVVLPDSIRNYLTKFVCDQWMEERNLQPCVNVNNHPWWDLNVSQLGLPALQTVPVNSTFEEALNLMKKLGLNQIPALDGQGGVVGVVSMQLIINKLTSGNAKLSDPIADSLDRLYPRLEKSANIGLVSRVLEREPYLVILDPQGKGPSTVNKPVGVVTPLDFLQFIQKQNHNTVNMSKYVYRSPLNDAICAPEREQKCPWNPKADRSTSIHTTVNWQAPRPKILPNALHAIGNTPLIKLNRIPQQEGLECDIYVKCEFFNPGGSVKDRMANRILTDAENEGILKPGCTIIEPSSGNTGIGLAMAAAIKGYRCIIVMSEKISKEKEYVMRALGAEVIRCPVTANSFSPYGMFGTVHRLSKEIPNSIIFDQFSNPGNPLTHYDTTAEEIYDQCDKKVDMIIMGAGTGGTVTGIGRKFKEISPNTEIVCADPIGSSFALPEIINKTDVTFWEIEGMGYDFIPSTLDRKVIDTWIKVGDENALPMARRLIKDEGLLIGASSGAMMWAAIQAAKAKNYGPGKRVVVMLPDSIRNYLTKFVCDQWMEERNLQPCVNTNNHPWWNLNVSQLNLPVPQTVPINSSIEQTLNLMKKLGLNQIPALDDQGGVVGVLSMQLIINKLTSGNATLNDPIADAIDRLYPRVEKSANIGLVSRVLEREPYLVILDTQGKGPSKINKPAGVVTPLDFLQFIQKQH</sequence>
<dbReference type="PROSITE" id="PS51371">
    <property type="entry name" value="CBS"/>
    <property type="match status" value="2"/>
</dbReference>
<evidence type="ECO:0000256" key="7">
    <source>
        <dbReference type="ARBA" id="ARBA00023192"/>
    </source>
</evidence>
<comment type="pathway">
    <text evidence="2">Amino-acid biosynthesis; L-cysteine biosynthesis; L-cysteine from L-homocysteine and L-serine: step 1/2.</text>
</comment>
<reference evidence="15" key="1">
    <citation type="submission" date="2025-05" db="UniProtKB">
        <authorList>
            <consortium name="EnsemblMetazoa"/>
        </authorList>
    </citation>
    <scope>IDENTIFICATION</scope>
</reference>
<dbReference type="Proteomes" id="UP001652700">
    <property type="component" value="Unplaced"/>
</dbReference>
<keyword evidence="6 12" id="KW-0129">CBS domain</keyword>
<dbReference type="Gene3D" id="3.10.580.10">
    <property type="entry name" value="CBS-domain"/>
    <property type="match status" value="2"/>
</dbReference>
<keyword evidence="16" id="KW-1185">Reference proteome</keyword>
<evidence type="ECO:0000259" key="14">
    <source>
        <dbReference type="PROSITE" id="PS51371"/>
    </source>
</evidence>
<dbReference type="CDD" id="cd01561">
    <property type="entry name" value="CBS_like"/>
    <property type="match status" value="2"/>
</dbReference>
<comment type="catalytic activity">
    <reaction evidence="11 13">
        <text>L-homocysteine + L-serine = L,L-cystathionine + H2O</text>
        <dbReference type="Rhea" id="RHEA:10112"/>
        <dbReference type="ChEBI" id="CHEBI:15377"/>
        <dbReference type="ChEBI" id="CHEBI:33384"/>
        <dbReference type="ChEBI" id="CHEBI:58161"/>
        <dbReference type="ChEBI" id="CHEBI:58199"/>
        <dbReference type="EC" id="4.2.1.22"/>
    </reaction>
</comment>
<dbReference type="InterPro" id="IPR046342">
    <property type="entry name" value="CBS_dom_sf"/>
</dbReference>